<proteinExistence type="predicted"/>
<evidence type="ECO:0000313" key="1">
    <source>
        <dbReference type="EMBL" id="RGR38350.1"/>
    </source>
</evidence>
<gene>
    <name evidence="1" type="ORF">DWY53_12255</name>
</gene>
<protein>
    <submittedName>
        <fullName evidence="1">Uncharacterized protein</fullName>
    </submittedName>
</protein>
<sequence>MISRFSICTLFLSFRLFAFRVHSEQFYLLSSFEEFAPNFNNKLFAAHKENTNYLSLEVVLLVAKIIFFVQAAKNACLYLV</sequence>
<comment type="caution">
    <text evidence="1">The sequence shown here is derived from an EMBL/GenBank/DDBJ whole genome shotgun (WGS) entry which is preliminary data.</text>
</comment>
<name>A0A395UP16_PHOVU</name>
<accession>A0A395UP16</accession>
<organism evidence="1 2">
    <name type="scientific">Phocaeicola vulgatus</name>
    <name type="common">Bacteroides vulgatus</name>
    <dbReference type="NCBI Taxonomy" id="821"/>
    <lineage>
        <taxon>Bacteria</taxon>
        <taxon>Pseudomonadati</taxon>
        <taxon>Bacteroidota</taxon>
        <taxon>Bacteroidia</taxon>
        <taxon>Bacteroidales</taxon>
        <taxon>Bacteroidaceae</taxon>
        <taxon>Phocaeicola</taxon>
    </lineage>
</organism>
<dbReference type="EMBL" id="QRUD01000033">
    <property type="protein sequence ID" value="RGR38350.1"/>
    <property type="molecule type" value="Genomic_DNA"/>
</dbReference>
<evidence type="ECO:0000313" key="2">
    <source>
        <dbReference type="Proteomes" id="UP000266497"/>
    </source>
</evidence>
<reference evidence="1 2" key="1">
    <citation type="submission" date="2018-08" db="EMBL/GenBank/DDBJ databases">
        <title>A genome reference for cultivated species of the human gut microbiota.</title>
        <authorList>
            <person name="Zou Y."/>
            <person name="Xue W."/>
            <person name="Luo G."/>
        </authorList>
    </citation>
    <scope>NUCLEOTIDE SEQUENCE [LARGE SCALE GENOMIC DNA]</scope>
    <source>
        <strain evidence="1 2">AF25-30LB</strain>
    </source>
</reference>
<dbReference type="Proteomes" id="UP000266497">
    <property type="component" value="Unassembled WGS sequence"/>
</dbReference>
<dbReference type="AlphaFoldDB" id="A0A395UP16"/>